<protein>
    <submittedName>
        <fullName evidence="1">Uncharacterized protein</fullName>
    </submittedName>
</protein>
<dbReference type="PANTHER" id="PTHR47331">
    <property type="entry name" value="PHD-TYPE DOMAIN-CONTAINING PROTEIN"/>
    <property type="match status" value="1"/>
</dbReference>
<evidence type="ECO:0000313" key="1">
    <source>
        <dbReference type="EMBL" id="KAJ8951019.1"/>
    </source>
</evidence>
<keyword evidence="2" id="KW-1185">Reference proteome</keyword>
<evidence type="ECO:0000313" key="2">
    <source>
        <dbReference type="Proteomes" id="UP001162162"/>
    </source>
</evidence>
<dbReference type="EMBL" id="JAPWTK010000091">
    <property type="protein sequence ID" value="KAJ8951019.1"/>
    <property type="molecule type" value="Genomic_DNA"/>
</dbReference>
<reference evidence="1" key="1">
    <citation type="journal article" date="2023" name="Insect Mol. Biol.">
        <title>Genome sequencing provides insights into the evolution of gene families encoding plant cell wall-degrading enzymes in longhorned beetles.</title>
        <authorList>
            <person name="Shin N.R."/>
            <person name="Okamura Y."/>
            <person name="Kirsch R."/>
            <person name="Pauchet Y."/>
        </authorList>
    </citation>
    <scope>NUCLEOTIDE SEQUENCE</scope>
    <source>
        <strain evidence="1">AMC_N1</strain>
    </source>
</reference>
<gene>
    <name evidence="1" type="ORF">NQ318_006404</name>
</gene>
<dbReference type="PANTHER" id="PTHR47331:SF5">
    <property type="entry name" value="RIBONUCLEASE H"/>
    <property type="match status" value="1"/>
</dbReference>
<name>A0AAV8YKG4_9CUCU</name>
<dbReference type="Proteomes" id="UP001162162">
    <property type="component" value="Unassembled WGS sequence"/>
</dbReference>
<organism evidence="1 2">
    <name type="scientific">Aromia moschata</name>
    <dbReference type="NCBI Taxonomy" id="1265417"/>
    <lineage>
        <taxon>Eukaryota</taxon>
        <taxon>Metazoa</taxon>
        <taxon>Ecdysozoa</taxon>
        <taxon>Arthropoda</taxon>
        <taxon>Hexapoda</taxon>
        <taxon>Insecta</taxon>
        <taxon>Pterygota</taxon>
        <taxon>Neoptera</taxon>
        <taxon>Endopterygota</taxon>
        <taxon>Coleoptera</taxon>
        <taxon>Polyphaga</taxon>
        <taxon>Cucujiformia</taxon>
        <taxon>Chrysomeloidea</taxon>
        <taxon>Cerambycidae</taxon>
        <taxon>Cerambycinae</taxon>
        <taxon>Callichromatini</taxon>
        <taxon>Aromia</taxon>
    </lineage>
</organism>
<accession>A0AAV8YKG4</accession>
<comment type="caution">
    <text evidence="1">The sequence shown here is derived from an EMBL/GenBank/DDBJ whole genome shotgun (WGS) entry which is preliminary data.</text>
</comment>
<proteinExistence type="predicted"/>
<dbReference type="AlphaFoldDB" id="A0AAV8YKG4"/>
<sequence>MFSSLLADENAEKYPKVANIIRSDFYVDDLLSGAVNLEEAANIYAGVTKILKQGGFELRKFYSNNKDVLNSHHRSENLPPAP</sequence>